<dbReference type="OMA" id="PVFEIPC"/>
<evidence type="ECO:0000256" key="5">
    <source>
        <dbReference type="ARBA" id="ARBA00023163"/>
    </source>
</evidence>
<feature type="compositionally biased region" description="Low complexity" evidence="8">
    <location>
        <begin position="118"/>
        <end position="127"/>
    </location>
</feature>
<evidence type="ECO:0000259" key="9">
    <source>
        <dbReference type="PROSITE" id="PS51032"/>
    </source>
</evidence>
<evidence type="ECO:0000256" key="1">
    <source>
        <dbReference type="ARBA" id="ARBA00004123"/>
    </source>
</evidence>
<dbReference type="Pfam" id="PF00847">
    <property type="entry name" value="AP2"/>
    <property type="match status" value="1"/>
</dbReference>
<feature type="region of interest" description="Disordered" evidence="8">
    <location>
        <begin position="1"/>
        <end position="20"/>
    </location>
</feature>
<keyword evidence="2" id="KW-0805">Transcription regulation</keyword>
<dbReference type="InterPro" id="IPR036955">
    <property type="entry name" value="AP2/ERF_dom_sf"/>
</dbReference>
<dbReference type="SUPFAM" id="SSF54171">
    <property type="entry name" value="DNA-binding domain"/>
    <property type="match status" value="1"/>
</dbReference>
<dbReference type="PRINTS" id="PR00367">
    <property type="entry name" value="ETHRSPELEMNT"/>
</dbReference>
<evidence type="ECO:0000256" key="3">
    <source>
        <dbReference type="ARBA" id="ARBA00023125"/>
    </source>
</evidence>
<dbReference type="SMART" id="SM00380">
    <property type="entry name" value="AP2"/>
    <property type="match status" value="1"/>
</dbReference>
<dbReference type="Gene3D" id="3.30.730.10">
    <property type="entry name" value="AP2/ERF domain"/>
    <property type="match status" value="1"/>
</dbReference>
<evidence type="ECO:0000313" key="10">
    <source>
        <dbReference type="EMBL" id="ABR17626.1"/>
    </source>
</evidence>
<keyword evidence="5" id="KW-0804">Transcription</keyword>
<reference evidence="10" key="1">
    <citation type="submission" date="2007-06" db="EMBL/GenBank/DDBJ databases">
        <title>Full length cDNA sequences from Sitka Spruce (Picea sitchensis).</title>
        <authorList>
            <person name="Ralph S.G."/>
            <person name="Chun H.E."/>
            <person name="Liao N."/>
            <person name="Ali J."/>
            <person name="Reid K."/>
            <person name="Kolosova N."/>
            <person name="Cooper N."/>
            <person name="Cullis C."/>
            <person name="Jancsik S."/>
            <person name="Moore R."/>
            <person name="Mayo M."/>
            <person name="Wagner S."/>
            <person name="Holt R.A."/>
            <person name="Jones S.J.M."/>
            <person name="Marra M.A."/>
            <person name="Ritland C.E."/>
            <person name="Ritland K."/>
            <person name="Bohlmann J."/>
        </authorList>
    </citation>
    <scope>NUCLEOTIDE SEQUENCE</scope>
    <source>
        <tissue evidence="10">Green portion of the leader tissue</tissue>
    </source>
</reference>
<evidence type="ECO:0000256" key="2">
    <source>
        <dbReference type="ARBA" id="ARBA00023015"/>
    </source>
</evidence>
<evidence type="ECO:0000256" key="4">
    <source>
        <dbReference type="ARBA" id="ARBA00023159"/>
    </source>
</evidence>
<dbReference type="InterPro" id="IPR016177">
    <property type="entry name" value="DNA-bd_dom_sf"/>
</dbReference>
<evidence type="ECO:0000256" key="8">
    <source>
        <dbReference type="SAM" id="MobiDB-lite"/>
    </source>
</evidence>
<proteinExistence type="evidence at transcript level"/>
<dbReference type="GO" id="GO:0005634">
    <property type="term" value="C:nucleus"/>
    <property type="evidence" value="ECO:0007669"/>
    <property type="project" value="UniProtKB-SubCell"/>
</dbReference>
<evidence type="ECO:0000256" key="6">
    <source>
        <dbReference type="ARBA" id="ARBA00023242"/>
    </source>
</evidence>
<dbReference type="InterPro" id="IPR001471">
    <property type="entry name" value="AP2/ERF_dom"/>
</dbReference>
<dbReference type="PROSITE" id="PS51032">
    <property type="entry name" value="AP2_ERF"/>
    <property type="match status" value="1"/>
</dbReference>
<dbReference type="PANTHER" id="PTHR31985:SF273">
    <property type="entry name" value="ETHYLENE-RESPONSIVE TRANSCRIPTION FACTOR ERF017"/>
    <property type="match status" value="1"/>
</dbReference>
<comment type="similarity">
    <text evidence="7">Belongs to the AP2/ERF transcription factor family. ERF subfamily.</text>
</comment>
<evidence type="ECO:0000256" key="7">
    <source>
        <dbReference type="ARBA" id="ARBA00024343"/>
    </source>
</evidence>
<dbReference type="PANTHER" id="PTHR31985">
    <property type="entry name" value="ETHYLENE-RESPONSIVE TRANSCRIPTION FACTOR ERF042-RELATED"/>
    <property type="match status" value="1"/>
</dbReference>
<dbReference type="CDD" id="cd00018">
    <property type="entry name" value="AP2"/>
    <property type="match status" value="1"/>
</dbReference>
<dbReference type="EMBL" id="EF677825">
    <property type="protein sequence ID" value="ABR17626.1"/>
    <property type="molecule type" value="mRNA"/>
</dbReference>
<organism evidence="10">
    <name type="scientific">Picea sitchensis</name>
    <name type="common">Sitka spruce</name>
    <name type="synonym">Pinus sitchensis</name>
    <dbReference type="NCBI Taxonomy" id="3332"/>
    <lineage>
        <taxon>Eukaryota</taxon>
        <taxon>Viridiplantae</taxon>
        <taxon>Streptophyta</taxon>
        <taxon>Embryophyta</taxon>
        <taxon>Tracheophyta</taxon>
        <taxon>Spermatophyta</taxon>
        <taxon>Pinopsida</taxon>
        <taxon>Pinidae</taxon>
        <taxon>Conifers I</taxon>
        <taxon>Pinales</taxon>
        <taxon>Pinaceae</taxon>
        <taxon>Picea</taxon>
    </lineage>
</organism>
<protein>
    <recommendedName>
        <fullName evidence="9">AP2/ERF domain-containing protein</fullName>
    </recommendedName>
</protein>
<feature type="domain" description="AP2/ERF" evidence="9">
    <location>
        <begin position="23"/>
        <end position="80"/>
    </location>
</feature>
<dbReference type="GO" id="GO:0003700">
    <property type="term" value="F:DNA-binding transcription factor activity"/>
    <property type="evidence" value="ECO:0007669"/>
    <property type="project" value="InterPro"/>
</dbReference>
<dbReference type="AlphaFoldDB" id="B8LPP6"/>
<feature type="region of interest" description="Disordered" evidence="8">
    <location>
        <begin position="110"/>
        <end position="134"/>
    </location>
</feature>
<dbReference type="InterPro" id="IPR051032">
    <property type="entry name" value="AP2/ERF_TF_ERF_subfamily"/>
</dbReference>
<accession>B8LPP6</accession>
<keyword evidence="6" id="KW-0539">Nucleus</keyword>
<dbReference type="GO" id="GO:0003677">
    <property type="term" value="F:DNA binding"/>
    <property type="evidence" value="ECO:0007669"/>
    <property type="project" value="UniProtKB-KW"/>
</dbReference>
<keyword evidence="3" id="KW-0238">DNA-binding</keyword>
<sequence>MAKPSSDQKGHSKPQKCSLKSRQFKGIRMRKWGKWVSEIRMPNSRDKIWLGSYDTPEKAARAYDFAVYCLRGSKAKFNFPEFLPEIPCASSLSPPQIQAAASKFAAEEFQLPSEDDSNSSSSSSWSEAETGIEGQRISVEQGPANWDSILEDLDNCNSLTLEDFPPIDVPMEDYGIIFQHTEDWGQGVF</sequence>
<name>B8LPP6_PICSI</name>
<keyword evidence="4" id="KW-0010">Activator</keyword>
<feature type="compositionally biased region" description="Basic and acidic residues" evidence="8">
    <location>
        <begin position="1"/>
        <end position="10"/>
    </location>
</feature>
<dbReference type="FunFam" id="3.30.730.10:FF:000001">
    <property type="entry name" value="Ethylene-responsive transcription factor 2"/>
    <property type="match status" value="1"/>
</dbReference>
<comment type="subcellular location">
    <subcellularLocation>
        <location evidence="1">Nucleus</location>
    </subcellularLocation>
</comment>